<name>I9W5H5_HELPX</name>
<accession>I9W5H5</accession>
<dbReference type="EMBL" id="AKPL01000004">
    <property type="protein sequence ID" value="EJC01212.1"/>
    <property type="molecule type" value="Genomic_DNA"/>
</dbReference>
<reference evidence="1 2" key="1">
    <citation type="journal article" date="2013" name="Pathog. Dis.">
        <title>Genome sequences of 65 Helicobacter pylori strains isolated from asymptomatic individuals and patients with gastric cancer, peptic ulcer disease, or gastritis.</title>
        <authorList>
            <person name="Blanchard T.G."/>
            <person name="Czinn S.J."/>
            <person name="Correa P."/>
            <person name="Nakazawa T."/>
            <person name="Keelan M."/>
            <person name="Morningstar L."/>
            <person name="Santana-Cruz I."/>
            <person name="Maroo A."/>
            <person name="McCracken C."/>
            <person name="Shefchek K."/>
            <person name="Daugherty S."/>
            <person name="Song Y."/>
            <person name="Fraser C.M."/>
            <person name="Fricke W.F."/>
        </authorList>
    </citation>
    <scope>NUCLEOTIDE SEQUENCE [LARGE SCALE GENOMIC DNA]</scope>
    <source>
        <strain evidence="1 2">Hp P-4</strain>
    </source>
</reference>
<evidence type="ECO:0000313" key="1">
    <source>
        <dbReference type="EMBL" id="EJC01212.1"/>
    </source>
</evidence>
<sequence length="44" mass="5476">MIYFLAFSIFNRDNSIFKKGGFRLDFIVLRFYFNNKNSFFKFDF</sequence>
<evidence type="ECO:0000313" key="2">
    <source>
        <dbReference type="Proteomes" id="UP000004561"/>
    </source>
</evidence>
<organism evidence="1 2">
    <name type="scientific">Helicobacter pylori Hp P-4</name>
    <dbReference type="NCBI Taxonomy" id="992075"/>
    <lineage>
        <taxon>Bacteria</taxon>
        <taxon>Pseudomonadati</taxon>
        <taxon>Campylobacterota</taxon>
        <taxon>Epsilonproteobacteria</taxon>
        <taxon>Campylobacterales</taxon>
        <taxon>Helicobacteraceae</taxon>
        <taxon>Helicobacter</taxon>
    </lineage>
</organism>
<protein>
    <submittedName>
        <fullName evidence="1">Uncharacterized protein</fullName>
    </submittedName>
</protein>
<comment type="caution">
    <text evidence="1">The sequence shown here is derived from an EMBL/GenBank/DDBJ whole genome shotgun (WGS) entry which is preliminary data.</text>
</comment>
<proteinExistence type="predicted"/>
<dbReference type="AlphaFoldDB" id="I9W5H5"/>
<gene>
    <name evidence="1" type="ORF">HPHPP4_1220</name>
</gene>
<dbReference type="Proteomes" id="UP000004561">
    <property type="component" value="Unassembled WGS sequence"/>
</dbReference>